<dbReference type="InterPro" id="IPR019225">
    <property type="entry name" value="DUF2155"/>
</dbReference>
<feature type="region of interest" description="Disordered" evidence="1">
    <location>
        <begin position="29"/>
        <end position="75"/>
    </location>
</feature>
<sequence length="174" mass="18279">MMRIVRLRPALVVAAALGLALSGAAIAQEAPPPPEELTSDGLSAFVEGGEGESDVMPENSAPATEALPEVTPQGPDAAAGRFAMLRGLDRLTGLTEDLPVQVGQTVDFGRLAVRLDECRFPAQNPNSDAYALLSIADKEKGTPSFQGWMIASSPALSALDDPRYDVWVISCKTS</sequence>
<protein>
    <submittedName>
        <fullName evidence="3">DUF2155 domain-containing protein</fullName>
    </submittedName>
</protein>
<reference evidence="4" key="1">
    <citation type="journal article" date="2019" name="Int. J. Syst. Evol. Microbiol.">
        <title>The Global Catalogue of Microorganisms (GCM) 10K type strain sequencing project: providing services to taxonomists for standard genome sequencing and annotation.</title>
        <authorList>
            <consortium name="The Broad Institute Genomics Platform"/>
            <consortium name="The Broad Institute Genome Sequencing Center for Infectious Disease"/>
            <person name="Wu L."/>
            <person name="Ma J."/>
        </authorList>
    </citation>
    <scope>NUCLEOTIDE SEQUENCE [LARGE SCALE GENOMIC DNA]</scope>
    <source>
        <strain evidence="4">CCUG 56029</strain>
    </source>
</reference>
<dbReference type="RefSeq" id="WP_379144630.1">
    <property type="nucleotide sequence ID" value="NZ_JBHUEN010000046.1"/>
</dbReference>
<proteinExistence type="predicted"/>
<evidence type="ECO:0000256" key="2">
    <source>
        <dbReference type="SAM" id="SignalP"/>
    </source>
</evidence>
<feature type="signal peptide" evidence="2">
    <location>
        <begin position="1"/>
        <end position="27"/>
    </location>
</feature>
<gene>
    <name evidence="3" type="ORF">ACFSCT_16605</name>
</gene>
<evidence type="ECO:0000313" key="4">
    <source>
        <dbReference type="Proteomes" id="UP001597213"/>
    </source>
</evidence>
<keyword evidence="4" id="KW-1185">Reference proteome</keyword>
<dbReference type="Proteomes" id="UP001597213">
    <property type="component" value="Unassembled WGS sequence"/>
</dbReference>
<dbReference type="Pfam" id="PF09923">
    <property type="entry name" value="DUF2155"/>
    <property type="match status" value="1"/>
</dbReference>
<feature type="chain" id="PRO_5046519243" evidence="2">
    <location>
        <begin position="28"/>
        <end position="174"/>
    </location>
</feature>
<name>A0ABW4RCK2_9RHOB</name>
<dbReference type="EMBL" id="JBHUEN010000046">
    <property type="protein sequence ID" value="MFD1883338.1"/>
    <property type="molecule type" value="Genomic_DNA"/>
</dbReference>
<keyword evidence="2" id="KW-0732">Signal</keyword>
<comment type="caution">
    <text evidence="3">The sequence shown here is derived from an EMBL/GenBank/DDBJ whole genome shotgun (WGS) entry which is preliminary data.</text>
</comment>
<accession>A0ABW4RCK2</accession>
<organism evidence="3 4">
    <name type="scientific">Paracoccus pacificus</name>
    <dbReference type="NCBI Taxonomy" id="1463598"/>
    <lineage>
        <taxon>Bacteria</taxon>
        <taxon>Pseudomonadati</taxon>
        <taxon>Pseudomonadota</taxon>
        <taxon>Alphaproteobacteria</taxon>
        <taxon>Rhodobacterales</taxon>
        <taxon>Paracoccaceae</taxon>
        <taxon>Paracoccus</taxon>
    </lineage>
</organism>
<evidence type="ECO:0000313" key="3">
    <source>
        <dbReference type="EMBL" id="MFD1883338.1"/>
    </source>
</evidence>
<evidence type="ECO:0000256" key="1">
    <source>
        <dbReference type="SAM" id="MobiDB-lite"/>
    </source>
</evidence>